<evidence type="ECO:0000313" key="3">
    <source>
        <dbReference type="Proteomes" id="UP000229434"/>
    </source>
</evidence>
<name>A0A2N9XYK1_9NEIS</name>
<protein>
    <recommendedName>
        <fullName evidence="4">Prepilin-type N-terminal cleavage/methylation domain-containing protein</fullName>
    </recommendedName>
</protein>
<comment type="caution">
    <text evidence="2">The sequence shown here is derived from an EMBL/GenBank/DDBJ whole genome shotgun (WGS) entry which is preliminary data.</text>
</comment>
<feature type="transmembrane region" description="Helical" evidence="1">
    <location>
        <begin position="37"/>
        <end position="59"/>
    </location>
</feature>
<keyword evidence="1" id="KW-1133">Transmembrane helix</keyword>
<dbReference type="PROSITE" id="PS00409">
    <property type="entry name" value="PROKAR_NTER_METHYL"/>
    <property type="match status" value="1"/>
</dbReference>
<dbReference type="AlphaFoldDB" id="A0A2N9XYK1"/>
<organism evidence="2 3">
    <name type="scientific">Snodgrassella alvi</name>
    <dbReference type="NCBI Taxonomy" id="1196083"/>
    <lineage>
        <taxon>Bacteria</taxon>
        <taxon>Pseudomonadati</taxon>
        <taxon>Pseudomonadota</taxon>
        <taxon>Betaproteobacteria</taxon>
        <taxon>Neisseriales</taxon>
        <taxon>Neisseriaceae</taxon>
        <taxon>Snodgrassella</taxon>
    </lineage>
</organism>
<sequence length="297" mass="32950">MKKSYHVQINQDNLDSKFDLNSPVILHKQRGFSLVEIMVASTISIIILLAASSTFLTTYKLKEQVKTRINYEQDVRNAANLLRSDARQLGNFSCKNPPTTNNLNNIFNGSFTDTNNKQFLSTTFTDRIVGFNPTSGNQPLIMTYINEQYASTLVSTDCNSDIPNAINRVDAAVYMVGTTTSDTVPGLYRVNYSGGRWSAPQLLVSNVSNIQYSFDYDGHSEKHASTKCPQPLAGVGSSVQIVDNIKKNSLDFNFDKPPVLIKATLTIKQSQANVDNVNYVINAMVRQGEVCINNQVK</sequence>
<dbReference type="NCBIfam" id="TIGR02532">
    <property type="entry name" value="IV_pilin_GFxxxE"/>
    <property type="match status" value="1"/>
</dbReference>
<dbReference type="InterPro" id="IPR012902">
    <property type="entry name" value="N_methyl_site"/>
</dbReference>
<proteinExistence type="predicted"/>
<reference evidence="2" key="1">
    <citation type="journal article" date="2017" name="MBio">
        <title>Type VI secretion-mediated competition in the bee gut microbiome.</title>
        <authorList>
            <person name="Steele M.I."/>
            <person name="Kwong W.K."/>
            <person name="Powell J.E."/>
            <person name="Whiteley M."/>
            <person name="Moran N.A."/>
        </authorList>
    </citation>
    <scope>NUCLEOTIDE SEQUENCE [LARGE SCALE GENOMIC DNA]</scope>
    <source>
        <strain evidence="2">Nev3CBA3</strain>
    </source>
</reference>
<dbReference type="Proteomes" id="UP000229434">
    <property type="component" value="Unassembled WGS sequence"/>
</dbReference>
<keyword evidence="1" id="KW-0472">Membrane</keyword>
<dbReference type="RefSeq" id="WP_100137386.1">
    <property type="nucleotide sequence ID" value="NZ_MEIS01000096.1"/>
</dbReference>
<dbReference type="EMBL" id="MEIS01000096">
    <property type="protein sequence ID" value="PIT55609.1"/>
    <property type="molecule type" value="Genomic_DNA"/>
</dbReference>
<evidence type="ECO:0000313" key="2">
    <source>
        <dbReference type="EMBL" id="PIT55609.1"/>
    </source>
</evidence>
<gene>
    <name evidence="2" type="ORF">BHC49_06190</name>
</gene>
<evidence type="ECO:0000256" key="1">
    <source>
        <dbReference type="SAM" id="Phobius"/>
    </source>
</evidence>
<evidence type="ECO:0008006" key="4">
    <source>
        <dbReference type="Google" id="ProtNLM"/>
    </source>
</evidence>
<keyword evidence="1" id="KW-0812">Transmembrane</keyword>
<dbReference type="Pfam" id="PF07963">
    <property type="entry name" value="N_methyl"/>
    <property type="match status" value="1"/>
</dbReference>
<accession>A0A2N9XYK1</accession>